<feature type="transmembrane region" description="Helical" evidence="5">
    <location>
        <begin position="244"/>
        <end position="264"/>
    </location>
</feature>
<dbReference type="Pfam" id="PF07690">
    <property type="entry name" value="MFS_1"/>
    <property type="match status" value="1"/>
</dbReference>
<dbReference type="PANTHER" id="PTHR42718:SF42">
    <property type="entry name" value="EXPORT PROTEIN"/>
    <property type="match status" value="1"/>
</dbReference>
<evidence type="ECO:0000313" key="8">
    <source>
        <dbReference type="Proteomes" id="UP000291301"/>
    </source>
</evidence>
<dbReference type="GO" id="GO:0016020">
    <property type="term" value="C:membrane"/>
    <property type="evidence" value="ECO:0007669"/>
    <property type="project" value="UniProtKB-SubCell"/>
</dbReference>
<dbReference type="CDD" id="cd17321">
    <property type="entry name" value="MFS_MMR_MDR_like"/>
    <property type="match status" value="1"/>
</dbReference>
<dbReference type="Proteomes" id="UP000291301">
    <property type="component" value="Unassembled WGS sequence"/>
</dbReference>
<dbReference type="InterPro" id="IPR011701">
    <property type="entry name" value="MFS"/>
</dbReference>
<feature type="transmembrane region" description="Helical" evidence="5">
    <location>
        <begin position="92"/>
        <end position="110"/>
    </location>
</feature>
<name>A0A4V2MNP8_9HYPH</name>
<evidence type="ECO:0000256" key="4">
    <source>
        <dbReference type="ARBA" id="ARBA00023136"/>
    </source>
</evidence>
<gene>
    <name evidence="7" type="ORF">E0D97_11240</name>
</gene>
<dbReference type="InterPro" id="IPR036259">
    <property type="entry name" value="MFS_trans_sf"/>
</dbReference>
<keyword evidence="2 5" id="KW-0812">Transmembrane</keyword>
<feature type="transmembrane region" description="Helical" evidence="5">
    <location>
        <begin position="320"/>
        <end position="339"/>
    </location>
</feature>
<feature type="transmembrane region" description="Helical" evidence="5">
    <location>
        <begin position="444"/>
        <end position="466"/>
    </location>
</feature>
<dbReference type="Gene3D" id="1.20.1720.10">
    <property type="entry name" value="Multidrug resistance protein D"/>
    <property type="match status" value="1"/>
</dbReference>
<dbReference type="SUPFAM" id="SSF103473">
    <property type="entry name" value="MFS general substrate transporter"/>
    <property type="match status" value="1"/>
</dbReference>
<organism evidence="7 8">
    <name type="scientific">Oricola cellulosilytica</name>
    <dbReference type="NCBI Taxonomy" id="1429082"/>
    <lineage>
        <taxon>Bacteria</taxon>
        <taxon>Pseudomonadati</taxon>
        <taxon>Pseudomonadota</taxon>
        <taxon>Alphaproteobacteria</taxon>
        <taxon>Hyphomicrobiales</taxon>
        <taxon>Ahrensiaceae</taxon>
        <taxon>Oricola</taxon>
    </lineage>
</organism>
<feature type="transmembrane region" description="Helical" evidence="5">
    <location>
        <begin position="179"/>
        <end position="200"/>
    </location>
</feature>
<feature type="transmembrane region" description="Helical" evidence="5">
    <location>
        <begin position="62"/>
        <end position="80"/>
    </location>
</feature>
<feature type="transmembrane region" description="Helical" evidence="5">
    <location>
        <begin position="478"/>
        <end position="500"/>
    </location>
</feature>
<dbReference type="EMBL" id="SJST01000004">
    <property type="protein sequence ID" value="TCD13896.1"/>
    <property type="molecule type" value="Genomic_DNA"/>
</dbReference>
<evidence type="ECO:0000259" key="6">
    <source>
        <dbReference type="PROSITE" id="PS50850"/>
    </source>
</evidence>
<dbReference type="InterPro" id="IPR020846">
    <property type="entry name" value="MFS_dom"/>
</dbReference>
<evidence type="ECO:0000256" key="2">
    <source>
        <dbReference type="ARBA" id="ARBA00022692"/>
    </source>
</evidence>
<dbReference type="GO" id="GO:0022857">
    <property type="term" value="F:transmembrane transporter activity"/>
    <property type="evidence" value="ECO:0007669"/>
    <property type="project" value="InterPro"/>
</dbReference>
<dbReference type="AlphaFoldDB" id="A0A4V2MNP8"/>
<dbReference type="PROSITE" id="PS50850">
    <property type="entry name" value="MFS"/>
    <property type="match status" value="1"/>
</dbReference>
<feature type="transmembrane region" description="Helical" evidence="5">
    <location>
        <begin position="150"/>
        <end position="173"/>
    </location>
</feature>
<evidence type="ECO:0000313" key="7">
    <source>
        <dbReference type="EMBL" id="TCD13896.1"/>
    </source>
</evidence>
<feature type="transmembrane region" description="Helical" evidence="5">
    <location>
        <begin position="421"/>
        <end position="438"/>
    </location>
</feature>
<feature type="transmembrane region" description="Helical" evidence="5">
    <location>
        <begin position="346"/>
        <end position="367"/>
    </location>
</feature>
<feature type="transmembrane region" description="Helical" evidence="5">
    <location>
        <begin position="373"/>
        <end position="400"/>
    </location>
</feature>
<protein>
    <submittedName>
        <fullName evidence="7">MFS transporter</fullName>
    </submittedName>
</protein>
<evidence type="ECO:0000256" key="3">
    <source>
        <dbReference type="ARBA" id="ARBA00022989"/>
    </source>
</evidence>
<keyword evidence="3 5" id="KW-1133">Transmembrane helix</keyword>
<feature type="domain" description="Major facilitator superfamily (MFS) profile" evidence="6">
    <location>
        <begin position="25"/>
        <end position="504"/>
    </location>
</feature>
<dbReference type="Gene3D" id="1.20.1250.20">
    <property type="entry name" value="MFS general substrate transporter like domains"/>
    <property type="match status" value="1"/>
</dbReference>
<keyword evidence="4 5" id="KW-0472">Membrane</keyword>
<comment type="caution">
    <text evidence="7">The sequence shown here is derived from an EMBL/GenBank/DDBJ whole genome shotgun (WGS) entry which is preliminary data.</text>
</comment>
<sequence length="515" mass="52689">MDANAQTVRAAGSRTFCPRERRRFVLISAILASSMGFIDGSVVAIAIPSIRQDLPASLAEALWISNAYMLFLSSLILIGGAAGDSYGLRRTFIAGIAIFVAASLVCALAPNAPLLIGARAIQGVGAAIMVPGSLAIIAKAYPPDKRGKAIGIWASASAFMTIGGPVLGGFVLSVGGEPAWRLIFAINLPLGLAAMAMLWFRVPPDAPEAKREIDWIGGSLVTVSLFLLAYGLTGTEGESTVPGAPRLILFVGAGALFLSLFVYAEMRAKVPMVPLDLFRITAFSGANVLTFFLYFGLSAVLFYLPMTVIGVWGFSESEAAIAFVPFGASIAVLSGWAGAQSDRFGPAAMITAGSVIVALAYFGLAWSASSQDLWFQVLPLMFAGGLGMGLVVSPLSAAVMTSVSDDDTGTASGVNNAISRVAGLVAVASMGLVAATAYDSSVEASGEAAALSGVSFGSLFLGDAGAEAAHQAATNRAFALIATIVGAMSLASAAIAWITLGHGPRGEAARQTEAG</sequence>
<dbReference type="OrthoDB" id="2414439at2"/>
<proteinExistence type="predicted"/>
<accession>A0A4V2MNP8</accession>
<dbReference type="PANTHER" id="PTHR42718">
    <property type="entry name" value="MAJOR FACILITATOR SUPERFAMILY MULTIDRUG TRANSPORTER MFSC"/>
    <property type="match status" value="1"/>
</dbReference>
<keyword evidence="8" id="KW-1185">Reference proteome</keyword>
<feature type="transmembrane region" description="Helical" evidence="5">
    <location>
        <begin position="212"/>
        <end position="232"/>
    </location>
</feature>
<reference evidence="7 8" key="1">
    <citation type="journal article" date="2015" name="Antonie Van Leeuwenhoek">
        <title>Oricola cellulosilytica gen. nov., sp. nov., a cellulose-degrading bacterium of the family Phyllobacteriaceae isolated from surface seashore water, and emended descriptions of Mesorhizobium loti and Phyllobacterium myrsinacearum.</title>
        <authorList>
            <person name="Hameed A."/>
            <person name="Shahina M."/>
            <person name="Lai W.A."/>
            <person name="Lin S.Y."/>
            <person name="Young L.S."/>
            <person name="Liu Y.C."/>
            <person name="Hsu Y.H."/>
            <person name="Young C.C."/>
        </authorList>
    </citation>
    <scope>NUCLEOTIDE SEQUENCE [LARGE SCALE GENOMIC DNA]</scope>
    <source>
        <strain evidence="7 8">KCTC 52183</strain>
    </source>
</reference>
<evidence type="ECO:0000256" key="1">
    <source>
        <dbReference type="ARBA" id="ARBA00004141"/>
    </source>
</evidence>
<comment type="subcellular location">
    <subcellularLocation>
        <location evidence="1">Membrane</location>
        <topology evidence="1">Multi-pass membrane protein</topology>
    </subcellularLocation>
</comment>
<dbReference type="RefSeq" id="WP_131568904.1">
    <property type="nucleotide sequence ID" value="NZ_JAINFK010000003.1"/>
</dbReference>
<feature type="transmembrane region" description="Helical" evidence="5">
    <location>
        <begin position="285"/>
        <end position="314"/>
    </location>
</feature>
<evidence type="ECO:0000256" key="5">
    <source>
        <dbReference type="SAM" id="Phobius"/>
    </source>
</evidence>
<feature type="transmembrane region" description="Helical" evidence="5">
    <location>
        <begin position="116"/>
        <end position="138"/>
    </location>
</feature>
<feature type="transmembrane region" description="Helical" evidence="5">
    <location>
        <begin position="24"/>
        <end position="50"/>
    </location>
</feature>